<keyword evidence="2" id="KW-1185">Reference proteome</keyword>
<gene>
    <name evidence="1" type="ORF">SFMTTN_2148</name>
</gene>
<reference evidence="1 2" key="1">
    <citation type="journal article" date="2019" name="Front. Microbiol.">
        <title>Genomes of Neutrophilic Sulfur-Oxidizing Chemolithoautotrophs Representing 9 Proteobacterial Species From 8 Genera.</title>
        <authorList>
            <person name="Watanabe T."/>
            <person name="Kojima H."/>
            <person name="Umezawa K."/>
            <person name="Hori C."/>
            <person name="Takasuka T.E."/>
            <person name="Kato Y."/>
            <person name="Fukui M."/>
        </authorList>
    </citation>
    <scope>NUCLEOTIDE SEQUENCE [LARGE SCALE GENOMIC DNA]</scope>
    <source>
        <strain evidence="1 2">TTN</strain>
    </source>
</reference>
<accession>A0A401JFC9</accession>
<dbReference type="EMBL" id="BGOW01000017">
    <property type="protein sequence ID" value="GBL46335.1"/>
    <property type="molecule type" value="Genomic_DNA"/>
</dbReference>
<dbReference type="Proteomes" id="UP000286806">
    <property type="component" value="Unassembled WGS sequence"/>
</dbReference>
<organism evidence="1 2">
    <name type="scientific">Sulfuriferula multivorans</name>
    <dbReference type="NCBI Taxonomy" id="1559896"/>
    <lineage>
        <taxon>Bacteria</taxon>
        <taxon>Pseudomonadati</taxon>
        <taxon>Pseudomonadota</taxon>
        <taxon>Betaproteobacteria</taxon>
        <taxon>Nitrosomonadales</taxon>
        <taxon>Sulfuricellaceae</taxon>
        <taxon>Sulfuriferula</taxon>
    </lineage>
</organism>
<proteinExistence type="predicted"/>
<evidence type="ECO:0000313" key="1">
    <source>
        <dbReference type="EMBL" id="GBL46335.1"/>
    </source>
</evidence>
<dbReference type="RefSeq" id="WP_124705108.1">
    <property type="nucleotide sequence ID" value="NZ_BGOW01000017.1"/>
</dbReference>
<dbReference type="AlphaFoldDB" id="A0A401JFC9"/>
<dbReference type="OrthoDB" id="7062904at2"/>
<evidence type="ECO:0000313" key="2">
    <source>
        <dbReference type="Proteomes" id="UP000286806"/>
    </source>
</evidence>
<protein>
    <submittedName>
        <fullName evidence="1">Uncharacterized protein</fullName>
    </submittedName>
</protein>
<comment type="caution">
    <text evidence="1">The sequence shown here is derived from an EMBL/GenBank/DDBJ whole genome shotgun (WGS) entry which is preliminary data.</text>
</comment>
<sequence length="77" mass="8431">MLTSIANIMFHLDRNLGPTEKVVLEDCVCEDPCVISAHVSPSAPHLMLVAYDPDCTSMRTIHQNLVKRGVDAQLVGL</sequence>
<name>A0A401JFC9_9PROT</name>